<evidence type="ECO:0000313" key="4">
    <source>
        <dbReference type="Proteomes" id="UP000293421"/>
    </source>
</evidence>
<accession>A0AAE5YHH1</accession>
<dbReference type="GeneID" id="71770818"/>
<name>A0AAE5YHH1_9BACT</name>
<dbReference type="EMBL" id="VRMB01000006">
    <property type="protein sequence ID" value="TXK70793.1"/>
    <property type="molecule type" value="Genomic_DNA"/>
</dbReference>
<dbReference type="EMBL" id="CP037746">
    <property type="protein sequence ID" value="QBL13966.1"/>
    <property type="molecule type" value="Genomic_DNA"/>
</dbReference>
<evidence type="ECO:0000313" key="3">
    <source>
        <dbReference type="EMBL" id="TXK70793.1"/>
    </source>
</evidence>
<organism evidence="2 4">
    <name type="scientific">Campylobacter volucris</name>
    <dbReference type="NCBI Taxonomy" id="1031542"/>
    <lineage>
        <taxon>Bacteria</taxon>
        <taxon>Pseudomonadati</taxon>
        <taxon>Campylobacterota</taxon>
        <taxon>Epsilonproteobacteria</taxon>
        <taxon>Campylobacterales</taxon>
        <taxon>Campylobacteraceae</taxon>
        <taxon>Campylobacter</taxon>
    </lineage>
</organism>
<feature type="coiled-coil region" evidence="1">
    <location>
        <begin position="500"/>
        <end position="527"/>
    </location>
</feature>
<reference evidence="2 4" key="1">
    <citation type="submission" date="2019-02" db="EMBL/GenBank/DDBJ databases">
        <title>Use of ANI for Rapid Identification of Enteric Bacteria.</title>
        <authorList>
            <person name="Pruckler J."/>
            <person name="Lane C."/>
            <person name="Aubert R."/>
        </authorList>
    </citation>
    <scope>NUCLEOTIDE SEQUENCE [LARGE SCALE GENOMIC DNA]</scope>
    <source>
        <strain evidence="2 4">2014D-0083</strain>
    </source>
</reference>
<keyword evidence="1" id="KW-0175">Coiled coil</keyword>
<sequence>MENNIEQFITKIKKGLDSFKGQLYDYQNYNCEMASFANMIKNYDVDGMIKFWNDKQNYNYFELQHPIYNNIKTKAVYSIQHLGHNYVFFADETNEYIWCGIQGFDVFNYFIVEDTFYTVVRQDWRKLDLQFIGNTLSYELLKYKEIDFGFTFDPILPLTHFFDSNLVYIYSIIVKKFVQNVPSYFIPKHVQLTDEKLVFLRPIIIMAEITNYHLKPIEKLIKRFAKGVYNDALSDSNKFLSDEKKYDLTLWLGLTYRNGVKTWLNQVEASINIIQKLQKTFKNIRVYVDGLKERENILGLGDSAGYNNSSYEYADCLFKQIANNLNAVDIINLNNCTVREAICICSKVDIAIADVGAGSFIPFLFCQKPTIMYGNHNYIKYSARHYPDENTRIVKKEYSMSIGVYSGGWDDRNYCISWEHIYNLAVELLEQSKQQGKIQIPNKMEFLNVTSVELLVKQYELKQELKTKLPNLHLDEEILKFFSEKELNHSKTIILLTKENNEKDKHLKDKNEELKQLENTIQSLPIKKQQLEIFNLEQDLINKKLQTKQLFKKLDYKMFISDMVVIYPNSAKQKIQNQLSYKLGQAMIINSKSLLGYLRMPFVLSYIKDKHHQEQKIYKEKIKKDPSLAFPPLESYPDYQEALKEKECFTYRLGQALLEASKEWYKGGYIKLLFEIRKLKKEIKEKK</sequence>
<proteinExistence type="predicted"/>
<dbReference type="AlphaFoldDB" id="A0AAE5YHH1"/>
<reference evidence="3 5" key="2">
    <citation type="submission" date="2019-08" db="EMBL/GenBank/DDBJ databases">
        <title>Rapid identification of Enteric Bacteria from Whole Genome Sequences (WGS) using Average Nucleotide Identity (ANI).</title>
        <authorList>
            <person name="Lane C."/>
        </authorList>
    </citation>
    <scope>NUCLEOTIDE SEQUENCE [LARGE SCALE GENOMIC DNA]</scope>
    <source>
        <strain evidence="3 5">2010D-8464</strain>
    </source>
</reference>
<gene>
    <name evidence="2" type="ORF">A9460_06445</name>
    <name evidence="3" type="ORF">FVD15_01845</name>
</gene>
<dbReference type="Proteomes" id="UP000321325">
    <property type="component" value="Unassembled WGS sequence"/>
</dbReference>
<dbReference type="RefSeq" id="WP_052243147.1">
    <property type="nucleotide sequence ID" value="NZ_CP037746.1"/>
</dbReference>
<evidence type="ECO:0000313" key="5">
    <source>
        <dbReference type="Proteomes" id="UP000321325"/>
    </source>
</evidence>
<evidence type="ECO:0000313" key="2">
    <source>
        <dbReference type="EMBL" id="QBL13966.1"/>
    </source>
</evidence>
<dbReference type="Proteomes" id="UP000293421">
    <property type="component" value="Chromosome"/>
</dbReference>
<keyword evidence="5" id="KW-1185">Reference proteome</keyword>
<protein>
    <recommendedName>
        <fullName evidence="6">Sugar transferase</fullName>
    </recommendedName>
</protein>
<evidence type="ECO:0008006" key="6">
    <source>
        <dbReference type="Google" id="ProtNLM"/>
    </source>
</evidence>
<evidence type="ECO:0000256" key="1">
    <source>
        <dbReference type="SAM" id="Coils"/>
    </source>
</evidence>